<evidence type="ECO:0000313" key="3">
    <source>
        <dbReference type="Proteomes" id="UP000061468"/>
    </source>
</evidence>
<accession>A0AAC8XLS8</accession>
<name>A0AAC8XLS8_9ALTE</name>
<dbReference type="InterPro" id="IPR040848">
    <property type="entry name" value="AAA_lid_7"/>
</dbReference>
<sequence>MTISYELTPISTVFPKINFNVNDIEVKVGTNAPSVPLNPFYVPQADVLEDLLVELSLPADGALGLVGETGTGKTEMVRYLSHYLRQRLATVQIHCALRPEQIEGGMELRVKDGCSVSEYVEQAVVDCYRNGGIIFFDEIDKASPELSASLHAVIDNKPWTLSNGTVVTPHPDTRVIVAANTIGDGASNRYITSQQLDSAIRSRISWTRLHYPTADVEIDIIRNQFSQIPLSLASEMVKLANALRDALLGVDRLDNAQDPVGEPFSTRTLVKWCSRVVGYRKSKTLLQAFYKAFLNGVSSDDHEIIIGIVQRVLTEEKMNSTLEAIAEKAPRPVRGTAVRPSEMAS</sequence>
<dbReference type="RefSeq" id="WP_015067761.1">
    <property type="nucleotide sequence ID" value="NZ_CAXGIV010000042.1"/>
</dbReference>
<dbReference type="CDD" id="cd00009">
    <property type="entry name" value="AAA"/>
    <property type="match status" value="1"/>
</dbReference>
<dbReference type="SUPFAM" id="SSF52540">
    <property type="entry name" value="P-loop containing nucleoside triphosphate hydrolases"/>
    <property type="match status" value="1"/>
</dbReference>
<dbReference type="PANTHER" id="PTHR42759">
    <property type="entry name" value="MOXR FAMILY PROTEIN"/>
    <property type="match status" value="1"/>
</dbReference>
<dbReference type="AlphaFoldDB" id="A0AAC8XLS8"/>
<dbReference type="InterPro" id="IPR011704">
    <property type="entry name" value="ATPase_dyneun-rel_AAA"/>
</dbReference>
<gene>
    <name evidence="2" type="ORF">AV942_14475</name>
</gene>
<evidence type="ECO:0000313" key="2">
    <source>
        <dbReference type="EMBL" id="AMJ79411.1"/>
    </source>
</evidence>
<dbReference type="InterPro" id="IPR027417">
    <property type="entry name" value="P-loop_NTPase"/>
</dbReference>
<organism evidence="2 3">
    <name type="scientific">Alteromonas mediterranea</name>
    <dbReference type="NCBI Taxonomy" id="314275"/>
    <lineage>
        <taxon>Bacteria</taxon>
        <taxon>Pseudomonadati</taxon>
        <taxon>Pseudomonadota</taxon>
        <taxon>Gammaproteobacteria</taxon>
        <taxon>Alteromonadales</taxon>
        <taxon>Alteromonadaceae</taxon>
        <taxon>Alteromonas/Salinimonas group</taxon>
        <taxon>Alteromonas</taxon>
    </lineage>
</organism>
<dbReference type="PANTHER" id="PTHR42759:SF1">
    <property type="entry name" value="MAGNESIUM-CHELATASE SUBUNIT CHLD"/>
    <property type="match status" value="1"/>
</dbReference>
<dbReference type="InterPro" id="IPR003593">
    <property type="entry name" value="AAA+_ATPase"/>
</dbReference>
<dbReference type="GO" id="GO:0005524">
    <property type="term" value="F:ATP binding"/>
    <property type="evidence" value="ECO:0007669"/>
    <property type="project" value="InterPro"/>
</dbReference>
<dbReference type="EMBL" id="CP013928">
    <property type="protein sequence ID" value="AMJ79411.1"/>
    <property type="molecule type" value="Genomic_DNA"/>
</dbReference>
<dbReference type="GO" id="GO:0016887">
    <property type="term" value="F:ATP hydrolysis activity"/>
    <property type="evidence" value="ECO:0007669"/>
    <property type="project" value="InterPro"/>
</dbReference>
<dbReference type="InterPro" id="IPR050764">
    <property type="entry name" value="CbbQ/NirQ/NorQ/GpvN"/>
</dbReference>
<evidence type="ECO:0000259" key="1">
    <source>
        <dbReference type="SMART" id="SM00382"/>
    </source>
</evidence>
<dbReference type="Pfam" id="PF17867">
    <property type="entry name" value="AAA_lid_7"/>
    <property type="match status" value="1"/>
</dbReference>
<dbReference type="Pfam" id="PF07728">
    <property type="entry name" value="AAA_5"/>
    <property type="match status" value="1"/>
</dbReference>
<reference evidence="2 3" key="1">
    <citation type="submission" date="2015-12" db="EMBL/GenBank/DDBJ databases">
        <title>Intraspecies pangenome expansion in the marine bacterium Alteromonas.</title>
        <authorList>
            <person name="Lopez-Perez M."/>
            <person name="Rodriguez-Valera F."/>
        </authorList>
    </citation>
    <scope>NUCLEOTIDE SEQUENCE [LARGE SCALE GENOMIC DNA]</scope>
    <source>
        <strain evidence="2 3">UM8</strain>
    </source>
</reference>
<feature type="domain" description="AAA+ ATPase" evidence="1">
    <location>
        <begin position="59"/>
        <end position="201"/>
    </location>
</feature>
<protein>
    <recommendedName>
        <fullName evidence="1">AAA+ ATPase domain-containing protein</fullName>
    </recommendedName>
</protein>
<dbReference type="SMART" id="SM00382">
    <property type="entry name" value="AAA"/>
    <property type="match status" value="1"/>
</dbReference>
<proteinExistence type="predicted"/>
<dbReference type="Proteomes" id="UP000061468">
    <property type="component" value="Chromosome"/>
</dbReference>
<dbReference type="Gene3D" id="3.40.50.300">
    <property type="entry name" value="P-loop containing nucleotide triphosphate hydrolases"/>
    <property type="match status" value="1"/>
</dbReference>